<sequence length="107" mass="12772">MQRILRYSKKAIKDIQAIGDYIEFELCNPSAAAQIVQGITKKIDNLLLFPEIGSKVDFGYEMEYIFRYVKYNNYMAFYHLEKEIIYIDRVMYAKREYIPILSKYNST</sequence>
<evidence type="ECO:0000256" key="1">
    <source>
        <dbReference type="ARBA" id="ARBA00022649"/>
    </source>
</evidence>
<dbReference type="InterPro" id="IPR035093">
    <property type="entry name" value="RelE/ParE_toxin_dom_sf"/>
</dbReference>
<dbReference type="Proteomes" id="UP000775770">
    <property type="component" value="Unassembled WGS sequence"/>
</dbReference>
<keyword evidence="1" id="KW-1277">Toxin-antitoxin system</keyword>
<dbReference type="EMBL" id="JABZRA010000116">
    <property type="protein sequence ID" value="MBF1273269.1"/>
    <property type="molecule type" value="Genomic_DNA"/>
</dbReference>
<dbReference type="InterPro" id="IPR007712">
    <property type="entry name" value="RelE/ParE_toxin"/>
</dbReference>
<reference evidence="2" key="1">
    <citation type="submission" date="2020-04" db="EMBL/GenBank/DDBJ databases">
        <title>Deep metagenomics examines the oral microbiome during advanced dental caries in children, revealing novel taxa and co-occurrences with host molecules.</title>
        <authorList>
            <person name="Baker J.L."/>
            <person name="Morton J.T."/>
            <person name="Dinis M."/>
            <person name="Alvarez R."/>
            <person name="Tran N.C."/>
            <person name="Knight R."/>
            <person name="Edlund A."/>
        </authorList>
    </citation>
    <scope>NUCLEOTIDE SEQUENCE</scope>
    <source>
        <strain evidence="2">JCVI_38_bin.19</strain>
    </source>
</reference>
<accession>A0A930GWI4</accession>
<gene>
    <name evidence="2" type="ORF">HXM90_07645</name>
</gene>
<dbReference type="AlphaFoldDB" id="A0A930GWI4"/>
<organism evidence="2 3">
    <name type="scientific">Oribacterium sinus</name>
    <dbReference type="NCBI Taxonomy" id="237576"/>
    <lineage>
        <taxon>Bacteria</taxon>
        <taxon>Bacillati</taxon>
        <taxon>Bacillota</taxon>
        <taxon>Clostridia</taxon>
        <taxon>Lachnospirales</taxon>
        <taxon>Lachnospiraceae</taxon>
        <taxon>Oribacterium</taxon>
    </lineage>
</organism>
<evidence type="ECO:0000313" key="3">
    <source>
        <dbReference type="Proteomes" id="UP000775770"/>
    </source>
</evidence>
<proteinExistence type="predicted"/>
<comment type="caution">
    <text evidence="2">The sequence shown here is derived from an EMBL/GenBank/DDBJ whole genome shotgun (WGS) entry which is preliminary data.</text>
</comment>
<name>A0A930GWI4_9FIRM</name>
<protein>
    <submittedName>
        <fullName evidence="2">Type II toxin-antitoxin system RelE/ParE family toxin</fullName>
    </submittedName>
</protein>
<dbReference type="RefSeq" id="WP_007158252.1">
    <property type="nucleotide sequence ID" value="NZ_CAUQUA010000014.1"/>
</dbReference>
<dbReference type="Pfam" id="PF05016">
    <property type="entry name" value="ParE_toxin"/>
    <property type="match status" value="1"/>
</dbReference>
<evidence type="ECO:0000313" key="2">
    <source>
        <dbReference type="EMBL" id="MBF1273269.1"/>
    </source>
</evidence>
<dbReference type="Gene3D" id="3.30.2310.20">
    <property type="entry name" value="RelE-like"/>
    <property type="match status" value="1"/>
</dbReference>